<proteinExistence type="predicted"/>
<evidence type="ECO:0000313" key="2">
    <source>
        <dbReference type="Proteomes" id="UP000031599"/>
    </source>
</evidence>
<evidence type="ECO:0000313" key="1">
    <source>
        <dbReference type="EMBL" id="KIG17586.1"/>
    </source>
</evidence>
<dbReference type="EMBL" id="JMCC02000022">
    <property type="protein sequence ID" value="KIG17586.1"/>
    <property type="molecule type" value="Genomic_DNA"/>
</dbReference>
<name>A0A0C2D2V3_9BACT</name>
<sequence>MASFGGSVDRIEELVRVAATVVTHIDENSQIVLRSKLDTLAQKSHTLVGEITTEILDNSWRQLEEIDGLTKDISMQLQRAWNSLIQAEFATLAQLGGALKMMKAETELGERMRVIAHDALALGSQFPPSETALEALAKHTQARNEVRDRLSKSGSGISSFLLKVAEGQATLADLDQETLDWLRKQGAMQAFAVRL</sequence>
<dbReference type="AlphaFoldDB" id="A0A0C2D2V3"/>
<gene>
    <name evidence="1" type="ORF">DB30_03067</name>
</gene>
<dbReference type="Proteomes" id="UP000031599">
    <property type="component" value="Unassembled WGS sequence"/>
</dbReference>
<reference evidence="1 2" key="1">
    <citation type="submission" date="2014-12" db="EMBL/GenBank/DDBJ databases">
        <title>Genome assembly of Enhygromyxa salina DSM 15201.</title>
        <authorList>
            <person name="Sharma G."/>
            <person name="Subramanian S."/>
        </authorList>
    </citation>
    <scope>NUCLEOTIDE SEQUENCE [LARGE SCALE GENOMIC DNA]</scope>
    <source>
        <strain evidence="1 2">DSM 15201</strain>
    </source>
</reference>
<organism evidence="1 2">
    <name type="scientific">Enhygromyxa salina</name>
    <dbReference type="NCBI Taxonomy" id="215803"/>
    <lineage>
        <taxon>Bacteria</taxon>
        <taxon>Pseudomonadati</taxon>
        <taxon>Myxococcota</taxon>
        <taxon>Polyangia</taxon>
        <taxon>Nannocystales</taxon>
        <taxon>Nannocystaceae</taxon>
        <taxon>Enhygromyxa</taxon>
    </lineage>
</organism>
<accession>A0A0C2D2V3</accession>
<protein>
    <submittedName>
        <fullName evidence="1">Uncharacterized protein</fullName>
    </submittedName>
</protein>
<comment type="caution">
    <text evidence="1">The sequence shown here is derived from an EMBL/GenBank/DDBJ whole genome shotgun (WGS) entry which is preliminary data.</text>
</comment>